<sequence>MAKDWSHGEVLKAIFPLLDGKDLIACMLVCRQWRDVARDDYLWKCICARRWPSFCKRPHPTLSYHKLFITFSRPPRPQPLLRQGYHSMTWSSTLIYGLKSSCCSLRQSPGLYSGWA</sequence>
<dbReference type="EMBL" id="JAGGNH010000004">
    <property type="protein sequence ID" value="KAJ0973899.1"/>
    <property type="molecule type" value="Genomic_DNA"/>
</dbReference>
<proteinExistence type="predicted"/>
<accession>A0A9D5CJ87</accession>
<dbReference type="InterPro" id="IPR036047">
    <property type="entry name" value="F-box-like_dom_sf"/>
</dbReference>
<reference evidence="2" key="2">
    <citation type="journal article" date="2022" name="Hortic Res">
        <title>The genome of Dioscorea zingiberensis sheds light on the biosynthesis, origin and evolution of the medicinally important diosgenin saponins.</title>
        <authorList>
            <person name="Li Y."/>
            <person name="Tan C."/>
            <person name="Li Z."/>
            <person name="Guo J."/>
            <person name="Li S."/>
            <person name="Chen X."/>
            <person name="Wang C."/>
            <person name="Dai X."/>
            <person name="Yang H."/>
            <person name="Song W."/>
            <person name="Hou L."/>
            <person name="Xu J."/>
            <person name="Tong Z."/>
            <person name="Xu A."/>
            <person name="Yuan X."/>
            <person name="Wang W."/>
            <person name="Yang Q."/>
            <person name="Chen L."/>
            <person name="Sun Z."/>
            <person name="Wang K."/>
            <person name="Pan B."/>
            <person name="Chen J."/>
            <person name="Bao Y."/>
            <person name="Liu F."/>
            <person name="Qi X."/>
            <person name="Gang D.R."/>
            <person name="Wen J."/>
            <person name="Li J."/>
        </authorList>
    </citation>
    <scope>NUCLEOTIDE SEQUENCE</scope>
    <source>
        <strain evidence="2">Dzin_1.0</strain>
    </source>
</reference>
<dbReference type="SMART" id="SM00256">
    <property type="entry name" value="FBOX"/>
    <property type="match status" value="1"/>
</dbReference>
<reference evidence="2" key="1">
    <citation type="submission" date="2021-03" db="EMBL/GenBank/DDBJ databases">
        <authorList>
            <person name="Li Z."/>
            <person name="Yang C."/>
        </authorList>
    </citation>
    <scope>NUCLEOTIDE SEQUENCE</scope>
    <source>
        <strain evidence="2">Dzin_1.0</strain>
        <tissue evidence="2">Leaf</tissue>
    </source>
</reference>
<keyword evidence="3" id="KW-1185">Reference proteome</keyword>
<dbReference type="InterPro" id="IPR044207">
    <property type="entry name" value="At5g39250-like"/>
</dbReference>
<comment type="caution">
    <text evidence="2">The sequence shown here is derived from an EMBL/GenBank/DDBJ whole genome shotgun (WGS) entry which is preliminary data.</text>
</comment>
<dbReference type="InterPro" id="IPR001810">
    <property type="entry name" value="F-box_dom"/>
</dbReference>
<dbReference type="PANTHER" id="PTHR47722:SF1">
    <property type="entry name" value="F-BOX DOMAIN CONTAINING PROTEIN, EXPRESSED"/>
    <property type="match status" value="1"/>
</dbReference>
<dbReference type="Gene3D" id="1.20.1280.50">
    <property type="match status" value="1"/>
</dbReference>
<dbReference type="Pfam" id="PF12937">
    <property type="entry name" value="F-box-like"/>
    <property type="match status" value="1"/>
</dbReference>
<feature type="domain" description="F-box" evidence="1">
    <location>
        <begin position="9"/>
        <end position="46"/>
    </location>
</feature>
<dbReference type="Proteomes" id="UP001085076">
    <property type="component" value="Miscellaneous, Linkage group lg04"/>
</dbReference>
<name>A0A9D5CJ87_9LILI</name>
<organism evidence="2 3">
    <name type="scientific">Dioscorea zingiberensis</name>
    <dbReference type="NCBI Taxonomy" id="325984"/>
    <lineage>
        <taxon>Eukaryota</taxon>
        <taxon>Viridiplantae</taxon>
        <taxon>Streptophyta</taxon>
        <taxon>Embryophyta</taxon>
        <taxon>Tracheophyta</taxon>
        <taxon>Spermatophyta</taxon>
        <taxon>Magnoliopsida</taxon>
        <taxon>Liliopsida</taxon>
        <taxon>Dioscoreales</taxon>
        <taxon>Dioscoreaceae</taxon>
        <taxon>Dioscorea</taxon>
    </lineage>
</organism>
<evidence type="ECO:0000313" key="2">
    <source>
        <dbReference type="EMBL" id="KAJ0973899.1"/>
    </source>
</evidence>
<dbReference type="AlphaFoldDB" id="A0A9D5CJ87"/>
<dbReference type="OrthoDB" id="192402at2759"/>
<gene>
    <name evidence="2" type="ORF">J5N97_015864</name>
</gene>
<protein>
    <recommendedName>
        <fullName evidence="1">F-box domain-containing protein</fullName>
    </recommendedName>
</protein>
<dbReference type="SUPFAM" id="SSF81383">
    <property type="entry name" value="F-box domain"/>
    <property type="match status" value="1"/>
</dbReference>
<dbReference type="PANTHER" id="PTHR47722">
    <property type="entry name" value="EXPRESSED PROTEIN"/>
    <property type="match status" value="1"/>
</dbReference>
<dbReference type="PROSITE" id="PS50181">
    <property type="entry name" value="FBOX"/>
    <property type="match status" value="1"/>
</dbReference>
<evidence type="ECO:0000259" key="1">
    <source>
        <dbReference type="PROSITE" id="PS50181"/>
    </source>
</evidence>
<evidence type="ECO:0000313" key="3">
    <source>
        <dbReference type="Proteomes" id="UP001085076"/>
    </source>
</evidence>